<evidence type="ECO:0000259" key="1">
    <source>
        <dbReference type="Pfam" id="PF23948"/>
    </source>
</evidence>
<feature type="domain" description="Arm-like repeat" evidence="1">
    <location>
        <begin position="97"/>
        <end position="278"/>
    </location>
</feature>
<reference evidence="2" key="1">
    <citation type="journal article" date="2020" name="Fungal Divers.">
        <title>Resolving the Mortierellaceae phylogeny through synthesis of multi-gene phylogenetics and phylogenomics.</title>
        <authorList>
            <person name="Vandepol N."/>
            <person name="Liber J."/>
            <person name="Desiro A."/>
            <person name="Na H."/>
            <person name="Kennedy M."/>
            <person name="Barry K."/>
            <person name="Grigoriev I.V."/>
            <person name="Miller A.N."/>
            <person name="O'Donnell K."/>
            <person name="Stajich J.E."/>
            <person name="Bonito G."/>
        </authorList>
    </citation>
    <scope>NUCLEOTIDE SEQUENCE</scope>
    <source>
        <strain evidence="2">NRRL 28262</strain>
    </source>
</reference>
<keyword evidence="3" id="KW-1185">Reference proteome</keyword>
<dbReference type="Proteomes" id="UP001194580">
    <property type="component" value="Unassembled WGS sequence"/>
</dbReference>
<comment type="caution">
    <text evidence="2">The sequence shown here is derived from an EMBL/GenBank/DDBJ whole genome shotgun (WGS) entry which is preliminary data.</text>
</comment>
<sequence length="285" mass="31845">MVSIPSDIFSIFAQSEADDNFDYIFSNNVAPPALKTGLPHPGARINSTLQLVYCNNILAGGQGLASTDSNDLDRFNTPLETRGHSWRQAIDTLDTLEPYRLRWTVQQMVKSFAEDTLKGTAAVTEIVLLGPLLDREHYRILISGIIDKFEQSSSMDLTLLRGVVQVLECAPSGFLIDDDVVRITNVLFREFSAADSMANDHLVYLTWALSRILDVMVTGVVEDLNRDRDHQLILQLLTDLTNTGNAYVRHQVAHAFQALQYAYDDETPLRALWKFSQSSVVGLPD</sequence>
<dbReference type="AlphaFoldDB" id="A0AAD4D1A2"/>
<evidence type="ECO:0000313" key="2">
    <source>
        <dbReference type="EMBL" id="KAG0253999.1"/>
    </source>
</evidence>
<accession>A0AAD4D1A2</accession>
<dbReference type="EMBL" id="JAAAIL010002865">
    <property type="protein sequence ID" value="KAG0253999.1"/>
    <property type="molecule type" value="Genomic_DNA"/>
</dbReference>
<protein>
    <recommendedName>
        <fullName evidence="1">Arm-like repeat domain-containing protein</fullName>
    </recommendedName>
</protein>
<feature type="non-terminal residue" evidence="2">
    <location>
        <position position="285"/>
    </location>
</feature>
<proteinExistence type="predicted"/>
<dbReference type="InterPro" id="IPR056251">
    <property type="entry name" value="Arm_rpt_dom"/>
</dbReference>
<dbReference type="Pfam" id="PF23948">
    <property type="entry name" value="ARM_5"/>
    <property type="match status" value="1"/>
</dbReference>
<organism evidence="2 3">
    <name type="scientific">Linnemannia exigua</name>
    <dbReference type="NCBI Taxonomy" id="604196"/>
    <lineage>
        <taxon>Eukaryota</taxon>
        <taxon>Fungi</taxon>
        <taxon>Fungi incertae sedis</taxon>
        <taxon>Mucoromycota</taxon>
        <taxon>Mortierellomycotina</taxon>
        <taxon>Mortierellomycetes</taxon>
        <taxon>Mortierellales</taxon>
        <taxon>Mortierellaceae</taxon>
        <taxon>Linnemannia</taxon>
    </lineage>
</organism>
<gene>
    <name evidence="2" type="ORF">BGZ95_006159</name>
</gene>
<name>A0AAD4D1A2_9FUNG</name>
<evidence type="ECO:0000313" key="3">
    <source>
        <dbReference type="Proteomes" id="UP001194580"/>
    </source>
</evidence>